<keyword evidence="2" id="KW-0238">DNA-binding</keyword>
<evidence type="ECO:0000256" key="3">
    <source>
        <dbReference type="ARBA" id="ARBA00023163"/>
    </source>
</evidence>
<evidence type="ECO:0000313" key="8">
    <source>
        <dbReference type="Proteomes" id="UP000196230"/>
    </source>
</evidence>
<evidence type="ECO:0000256" key="1">
    <source>
        <dbReference type="ARBA" id="ARBA00023015"/>
    </source>
</evidence>
<keyword evidence="3" id="KW-0804">Transcription</keyword>
<dbReference type="SUPFAM" id="SSF55781">
    <property type="entry name" value="GAF domain-like"/>
    <property type="match status" value="1"/>
</dbReference>
<dbReference type="Proteomes" id="UP000196230">
    <property type="component" value="Unassembled WGS sequence"/>
</dbReference>
<evidence type="ECO:0000256" key="2">
    <source>
        <dbReference type="ARBA" id="ARBA00023125"/>
    </source>
</evidence>
<dbReference type="Gene3D" id="3.30.450.40">
    <property type="match status" value="1"/>
</dbReference>
<proteinExistence type="predicted"/>
<evidence type="ECO:0000259" key="5">
    <source>
        <dbReference type="PROSITE" id="PS51077"/>
    </source>
</evidence>
<dbReference type="RefSeq" id="WP_087133929.1">
    <property type="nucleotide sequence ID" value="NZ_FUKP01000039.1"/>
</dbReference>
<dbReference type="PANTHER" id="PTHR30136:SF24">
    <property type="entry name" value="HTH-TYPE TRANSCRIPTIONAL REPRESSOR ALLR"/>
    <property type="match status" value="1"/>
</dbReference>
<feature type="domain" description="IclR-ED" evidence="6">
    <location>
        <begin position="87"/>
        <end position="254"/>
    </location>
</feature>
<keyword evidence="1" id="KW-0805">Transcription regulation</keyword>
<feature type="compositionally biased region" description="Low complexity" evidence="4">
    <location>
        <begin position="1"/>
        <end position="25"/>
    </location>
</feature>
<dbReference type="Pfam" id="PF01614">
    <property type="entry name" value="IclR_C"/>
    <property type="match status" value="1"/>
</dbReference>
<dbReference type="InterPro" id="IPR014757">
    <property type="entry name" value="Tscrpt_reg_IclR_C"/>
</dbReference>
<feature type="domain" description="HTH iclR-type" evidence="5">
    <location>
        <begin position="25"/>
        <end position="86"/>
    </location>
</feature>
<dbReference type="SMART" id="SM00346">
    <property type="entry name" value="HTH_ICLR"/>
    <property type="match status" value="1"/>
</dbReference>
<dbReference type="InterPro" id="IPR050707">
    <property type="entry name" value="HTH_MetabolicPath_Reg"/>
</dbReference>
<dbReference type="EMBL" id="FUKP01000039">
    <property type="protein sequence ID" value="SJN25699.1"/>
    <property type="molecule type" value="Genomic_DNA"/>
</dbReference>
<dbReference type="GO" id="GO:0003700">
    <property type="term" value="F:DNA-binding transcription factor activity"/>
    <property type="evidence" value="ECO:0007669"/>
    <property type="project" value="TreeGrafter"/>
</dbReference>
<dbReference type="GO" id="GO:0045892">
    <property type="term" value="P:negative regulation of DNA-templated transcription"/>
    <property type="evidence" value="ECO:0007669"/>
    <property type="project" value="TreeGrafter"/>
</dbReference>
<dbReference type="PROSITE" id="PS51078">
    <property type="entry name" value="ICLR_ED"/>
    <property type="match status" value="1"/>
</dbReference>
<gene>
    <name evidence="7" type="ORF">FM125_05775</name>
</gene>
<dbReference type="InterPro" id="IPR036388">
    <property type="entry name" value="WH-like_DNA-bd_sf"/>
</dbReference>
<name>A0A1R4J0Y5_9MICC</name>
<dbReference type="Gene3D" id="1.10.10.10">
    <property type="entry name" value="Winged helix-like DNA-binding domain superfamily/Winged helix DNA-binding domain"/>
    <property type="match status" value="1"/>
</dbReference>
<dbReference type="AlphaFoldDB" id="A0A1R4J0Y5"/>
<feature type="region of interest" description="Disordered" evidence="4">
    <location>
        <begin position="1"/>
        <end position="27"/>
    </location>
</feature>
<evidence type="ECO:0000256" key="4">
    <source>
        <dbReference type="SAM" id="MobiDB-lite"/>
    </source>
</evidence>
<dbReference type="SUPFAM" id="SSF46785">
    <property type="entry name" value="Winged helix' DNA-binding domain"/>
    <property type="match status" value="1"/>
</dbReference>
<dbReference type="InterPro" id="IPR036390">
    <property type="entry name" value="WH_DNA-bd_sf"/>
</dbReference>
<evidence type="ECO:0000313" key="7">
    <source>
        <dbReference type="EMBL" id="SJN25699.1"/>
    </source>
</evidence>
<dbReference type="InterPro" id="IPR029016">
    <property type="entry name" value="GAF-like_dom_sf"/>
</dbReference>
<dbReference type="PROSITE" id="PS51077">
    <property type="entry name" value="HTH_ICLR"/>
    <property type="match status" value="1"/>
</dbReference>
<organism evidence="7 8">
    <name type="scientific">Micrococcus lylae</name>
    <dbReference type="NCBI Taxonomy" id="1273"/>
    <lineage>
        <taxon>Bacteria</taxon>
        <taxon>Bacillati</taxon>
        <taxon>Actinomycetota</taxon>
        <taxon>Actinomycetes</taxon>
        <taxon>Micrococcales</taxon>
        <taxon>Micrococcaceae</taxon>
        <taxon>Micrococcus</taxon>
    </lineage>
</organism>
<dbReference type="InterPro" id="IPR005471">
    <property type="entry name" value="Tscrpt_reg_IclR_N"/>
</dbReference>
<dbReference type="PANTHER" id="PTHR30136">
    <property type="entry name" value="HELIX-TURN-HELIX TRANSCRIPTIONAL REGULATOR, ICLR FAMILY"/>
    <property type="match status" value="1"/>
</dbReference>
<dbReference type="Pfam" id="PF09339">
    <property type="entry name" value="HTH_IclR"/>
    <property type="match status" value="1"/>
</dbReference>
<accession>A0A1R4J0Y5</accession>
<reference evidence="7 8" key="1">
    <citation type="submission" date="2017-02" db="EMBL/GenBank/DDBJ databases">
        <authorList>
            <person name="Peterson S.W."/>
        </authorList>
    </citation>
    <scope>NUCLEOTIDE SEQUENCE [LARGE SCALE GENOMIC DNA]</scope>
    <source>
        <strain evidence="7 8">2B3F</strain>
    </source>
</reference>
<protein>
    <submittedName>
        <fullName evidence="7">Transcriptional regulator, IclR family</fullName>
    </submittedName>
</protein>
<evidence type="ECO:0000259" key="6">
    <source>
        <dbReference type="PROSITE" id="PS51078"/>
    </source>
</evidence>
<dbReference type="GO" id="GO:0003677">
    <property type="term" value="F:DNA binding"/>
    <property type="evidence" value="ECO:0007669"/>
    <property type="project" value="UniProtKB-KW"/>
</dbReference>
<sequence length="258" mass="26382">MTPPRSTTPTAAPSGARGASSSASSQTLDRGIRVLEVVTGSAQPPTIAEVAAALGVHRSIVYRILRTLEDRRLVRRDAAGRVHGAPGLAVLARGVEQDLQAAALPELSAISQDLGMSAFVVVWDGQDCTTLVTVEPAQGNLVTQRPGTRHPLGRGGPGLAIAASLEPEQLAAAADAGIIEDPERPEVAAARERGHATSRGEVIPGVFSVAVPLRVPGQLPAAVAVVYADRAEDTEAIGRRLIAGAETIAAALGAAPAH</sequence>